<dbReference type="EMBL" id="CP000153">
    <property type="protein sequence ID" value="ABB44777.1"/>
    <property type="molecule type" value="Genomic_DNA"/>
</dbReference>
<sequence length="157" mass="17864">MKQESYTLFKSADMKTILEVLENELQKRNESPFWRGRVVPFSEAILSVLIPLRDANMLFNPEGKAENELTPELFFRWNDFVSLKSLAFTIQKSNEAGILLRTKLSSATCSNYKEIDLTLLGAYLSKNSVNLQDEAIDFPISNYNLHQGVSNVIKSLL</sequence>
<dbReference type="OrthoDB" id="5366093at2"/>
<keyword evidence="2" id="KW-1185">Reference proteome</keyword>
<dbReference type="STRING" id="326298.Suden_1500"/>
<proteinExistence type="predicted"/>
<evidence type="ECO:0000313" key="2">
    <source>
        <dbReference type="Proteomes" id="UP000002714"/>
    </source>
</evidence>
<gene>
    <name evidence="1" type="ordered locus">Suden_1500</name>
</gene>
<name>Q30QF4_SULDN</name>
<dbReference type="AlphaFoldDB" id="Q30QF4"/>
<protein>
    <submittedName>
        <fullName evidence="1">Uncharacterized protein</fullName>
    </submittedName>
</protein>
<accession>Q30QF4</accession>
<reference evidence="1 2" key="1">
    <citation type="journal article" date="2008" name="Appl. Environ. Microbiol.">
        <title>Genome of the epsilonproteobacterial chemolithoautotroph Sulfurimonas denitrificans.</title>
        <authorList>
            <person name="Sievert S.M."/>
            <person name="Scott K.M."/>
            <person name="Klotz M.G."/>
            <person name="Chain P.S.G."/>
            <person name="Hauser L.J."/>
            <person name="Hemp J."/>
            <person name="Huegler M."/>
            <person name="Land M."/>
            <person name="Lapidus A."/>
            <person name="Larimer F.W."/>
            <person name="Lucas S."/>
            <person name="Malfatti S.A."/>
            <person name="Meyer F."/>
            <person name="Paulsen I.T."/>
            <person name="Ren Q."/>
            <person name="Simon J."/>
            <person name="Bailey K."/>
            <person name="Diaz E."/>
            <person name="Fitzpatrick K.A."/>
            <person name="Glover B."/>
            <person name="Gwatney N."/>
            <person name="Korajkic A."/>
            <person name="Long A."/>
            <person name="Mobberley J.M."/>
            <person name="Pantry S.N."/>
            <person name="Pazder G."/>
            <person name="Peterson S."/>
            <person name="Quintanilla J.D."/>
            <person name="Sprinkle R."/>
            <person name="Stephens J."/>
            <person name="Thomas P."/>
            <person name="Vaughn R."/>
            <person name="Weber M.J."/>
            <person name="Wooten L.L."/>
        </authorList>
    </citation>
    <scope>NUCLEOTIDE SEQUENCE [LARGE SCALE GENOMIC DNA]</scope>
    <source>
        <strain evidence="2">ATCC 33889 / DSM 1251</strain>
    </source>
</reference>
<dbReference type="HOGENOM" id="CLU_1776506_0_0_7"/>
<dbReference type="RefSeq" id="WP_011373129.1">
    <property type="nucleotide sequence ID" value="NC_007575.1"/>
</dbReference>
<organism evidence="1 2">
    <name type="scientific">Sulfurimonas denitrificans (strain ATCC 33889 / DSM 1251)</name>
    <name type="common">Thiomicrospira denitrificans (strain ATCC 33889 / DSM 1251)</name>
    <dbReference type="NCBI Taxonomy" id="326298"/>
    <lineage>
        <taxon>Bacteria</taxon>
        <taxon>Pseudomonadati</taxon>
        <taxon>Campylobacterota</taxon>
        <taxon>Epsilonproteobacteria</taxon>
        <taxon>Campylobacterales</taxon>
        <taxon>Sulfurimonadaceae</taxon>
        <taxon>Sulfurimonas</taxon>
    </lineage>
</organism>
<dbReference type="eggNOG" id="ENOG5031A9U">
    <property type="taxonomic scope" value="Bacteria"/>
</dbReference>
<dbReference type="Proteomes" id="UP000002714">
    <property type="component" value="Chromosome"/>
</dbReference>
<evidence type="ECO:0000313" key="1">
    <source>
        <dbReference type="EMBL" id="ABB44777.1"/>
    </source>
</evidence>
<dbReference type="KEGG" id="tdn:Suden_1500"/>